<evidence type="ECO:0000313" key="3">
    <source>
        <dbReference type="Proteomes" id="UP000245956"/>
    </source>
</evidence>
<gene>
    <name evidence="2" type="ORF">PCL_01383</name>
</gene>
<organism evidence="2 3">
    <name type="scientific">Purpureocillium lilacinum</name>
    <name type="common">Paecilomyces lilacinus</name>
    <dbReference type="NCBI Taxonomy" id="33203"/>
    <lineage>
        <taxon>Eukaryota</taxon>
        <taxon>Fungi</taxon>
        <taxon>Dikarya</taxon>
        <taxon>Ascomycota</taxon>
        <taxon>Pezizomycotina</taxon>
        <taxon>Sordariomycetes</taxon>
        <taxon>Hypocreomycetidae</taxon>
        <taxon>Hypocreales</taxon>
        <taxon>Ophiocordycipitaceae</taxon>
        <taxon>Purpureocillium</taxon>
    </lineage>
</organism>
<dbReference type="EMBL" id="LCWV01000013">
    <property type="protein sequence ID" value="PWI68998.1"/>
    <property type="molecule type" value="Genomic_DNA"/>
</dbReference>
<dbReference type="AlphaFoldDB" id="A0A2U3E3B6"/>
<feature type="compositionally biased region" description="Basic and acidic residues" evidence="1">
    <location>
        <begin position="58"/>
        <end position="72"/>
    </location>
</feature>
<sequence>MSLSCRSPRCPPTTSAGPNHGASPPGGGARDVVGLRQPRRQTGALAGMLGSAVLDDPSADKQGGDEPRRGDEACLSGEAAATSSAAARVGKKKGARRKAETANTTVCWVLHCPLVLTLGFFRSCLTQESGLSQREVSRWLLVGLDAPCYGYSCKTDCMTNGSYQHLVCSGAAIALPATCSACSLRSQTGTRLNADGSVRLPHGPRRTLHTGTQVRAPPAQPSLPLRYTLRRPNSPHHLAPSRRHPPRSSCSLRSVYLSSDTAD</sequence>
<accession>A0A2U3E3B6</accession>
<evidence type="ECO:0000313" key="2">
    <source>
        <dbReference type="EMBL" id="PWI68998.1"/>
    </source>
</evidence>
<proteinExistence type="predicted"/>
<reference evidence="2 3" key="1">
    <citation type="journal article" date="2016" name="Front. Microbiol.">
        <title>Genome and transcriptome sequences reveal the specific parasitism of the nematophagous Purpureocillium lilacinum 36-1.</title>
        <authorList>
            <person name="Xie J."/>
            <person name="Li S."/>
            <person name="Mo C."/>
            <person name="Xiao X."/>
            <person name="Peng D."/>
            <person name="Wang G."/>
            <person name="Xiao Y."/>
        </authorList>
    </citation>
    <scope>NUCLEOTIDE SEQUENCE [LARGE SCALE GENOMIC DNA]</scope>
    <source>
        <strain evidence="2 3">36-1</strain>
    </source>
</reference>
<evidence type="ECO:0000256" key="1">
    <source>
        <dbReference type="SAM" id="MobiDB-lite"/>
    </source>
</evidence>
<protein>
    <submittedName>
        <fullName evidence="2">Uncharacterized protein</fullName>
    </submittedName>
</protein>
<dbReference type="Proteomes" id="UP000245956">
    <property type="component" value="Unassembled WGS sequence"/>
</dbReference>
<feature type="region of interest" description="Disordered" evidence="1">
    <location>
        <begin position="193"/>
        <end position="251"/>
    </location>
</feature>
<name>A0A2U3E3B6_PURLI</name>
<feature type="region of interest" description="Disordered" evidence="1">
    <location>
        <begin position="1"/>
        <end position="72"/>
    </location>
</feature>
<comment type="caution">
    <text evidence="2">The sequence shown here is derived from an EMBL/GenBank/DDBJ whole genome shotgun (WGS) entry which is preliminary data.</text>
</comment>